<dbReference type="Pfam" id="PF13873">
    <property type="entry name" value="Myb_DNA-bind_5"/>
    <property type="match status" value="1"/>
</dbReference>
<feature type="domain" description="Myb/SANT-like DNA-binding" evidence="1">
    <location>
        <begin position="5"/>
        <end position="83"/>
    </location>
</feature>
<keyword evidence="3" id="KW-1185">Reference proteome</keyword>
<dbReference type="EMBL" id="JAUCMX010000005">
    <property type="protein sequence ID" value="KAK3546742.1"/>
    <property type="molecule type" value="Genomic_DNA"/>
</dbReference>
<accession>A0AAE0R9Q7</accession>
<sequence length="257" mass="29310">MARERAAFFSPFEQEIILKTFEEYKAIITAKCNTAAAAKSRVEAWQKIADRLNDANPNNIKRTWQQVKIKYKNIVQCANRKRKQKFGEGLATSGFSPAEEVALWQIRGRPVIDGTILGLSSEQTGGSVGRPIATEPESSATLIQTVPTILDCADEPAEHSDSEHDEKNIVVCSHPEERSKECGLVLHSYSMCRGLKRTQVRKILDLLDLLMEMERQRDEDVTALYKRYLRQEIAYRQLKMKKLEKEIQLLDKQLDVS</sequence>
<proteinExistence type="predicted"/>
<dbReference type="AlphaFoldDB" id="A0AAE0R9Q7"/>
<comment type="caution">
    <text evidence="2">The sequence shown here is derived from an EMBL/GenBank/DDBJ whole genome shotgun (WGS) entry which is preliminary data.</text>
</comment>
<evidence type="ECO:0000313" key="2">
    <source>
        <dbReference type="EMBL" id="KAK3546742.1"/>
    </source>
</evidence>
<gene>
    <name evidence="2" type="ORF">QTP70_033603</name>
</gene>
<organism evidence="2 3">
    <name type="scientific">Hemibagrus guttatus</name>
    <dbReference type="NCBI Taxonomy" id="175788"/>
    <lineage>
        <taxon>Eukaryota</taxon>
        <taxon>Metazoa</taxon>
        <taxon>Chordata</taxon>
        <taxon>Craniata</taxon>
        <taxon>Vertebrata</taxon>
        <taxon>Euteleostomi</taxon>
        <taxon>Actinopterygii</taxon>
        <taxon>Neopterygii</taxon>
        <taxon>Teleostei</taxon>
        <taxon>Ostariophysi</taxon>
        <taxon>Siluriformes</taxon>
        <taxon>Bagridae</taxon>
        <taxon>Hemibagrus</taxon>
    </lineage>
</organism>
<evidence type="ECO:0000313" key="3">
    <source>
        <dbReference type="Proteomes" id="UP001274896"/>
    </source>
</evidence>
<evidence type="ECO:0000259" key="1">
    <source>
        <dbReference type="Pfam" id="PF13873"/>
    </source>
</evidence>
<protein>
    <recommendedName>
        <fullName evidence="1">Myb/SANT-like DNA-binding domain-containing protein</fullName>
    </recommendedName>
</protein>
<dbReference type="Proteomes" id="UP001274896">
    <property type="component" value="Unassembled WGS sequence"/>
</dbReference>
<dbReference type="InterPro" id="IPR028002">
    <property type="entry name" value="Myb_DNA-bind_5"/>
</dbReference>
<name>A0AAE0R9Q7_9TELE</name>
<reference evidence="2" key="1">
    <citation type="submission" date="2023-06" db="EMBL/GenBank/DDBJ databases">
        <title>Male Hemibagrus guttatus genome.</title>
        <authorList>
            <person name="Bian C."/>
        </authorList>
    </citation>
    <scope>NUCLEOTIDE SEQUENCE</scope>
    <source>
        <strain evidence="2">Male_cb2023</strain>
        <tissue evidence="2">Muscle</tissue>
    </source>
</reference>